<feature type="region of interest" description="Disordered" evidence="1">
    <location>
        <begin position="65"/>
        <end position="125"/>
    </location>
</feature>
<protein>
    <submittedName>
        <fullName evidence="3">Uncharacterized protein</fullName>
    </submittedName>
</protein>
<keyword evidence="2" id="KW-0472">Membrane</keyword>
<proteinExistence type="predicted"/>
<evidence type="ECO:0000313" key="3">
    <source>
        <dbReference type="EMBL" id="CAD9762108.1"/>
    </source>
</evidence>
<gene>
    <name evidence="3" type="ORF">LSP00402_LOCUS9013</name>
</gene>
<accession>A0A7S2TNX1</accession>
<organism evidence="3">
    <name type="scientific">Lotharella oceanica</name>
    <dbReference type="NCBI Taxonomy" id="641309"/>
    <lineage>
        <taxon>Eukaryota</taxon>
        <taxon>Sar</taxon>
        <taxon>Rhizaria</taxon>
        <taxon>Cercozoa</taxon>
        <taxon>Chlorarachniophyceae</taxon>
        <taxon>Lotharella</taxon>
    </lineage>
</organism>
<evidence type="ECO:0000256" key="1">
    <source>
        <dbReference type="SAM" id="MobiDB-lite"/>
    </source>
</evidence>
<dbReference type="EMBL" id="HBHP01014381">
    <property type="protein sequence ID" value="CAD9762108.1"/>
    <property type="molecule type" value="Transcribed_RNA"/>
</dbReference>
<reference evidence="3" key="1">
    <citation type="submission" date="2021-01" db="EMBL/GenBank/DDBJ databases">
        <authorList>
            <person name="Corre E."/>
            <person name="Pelletier E."/>
            <person name="Niang G."/>
            <person name="Scheremetjew M."/>
            <person name="Finn R."/>
            <person name="Kale V."/>
            <person name="Holt S."/>
            <person name="Cochrane G."/>
            <person name="Meng A."/>
            <person name="Brown T."/>
            <person name="Cohen L."/>
        </authorList>
    </citation>
    <scope>NUCLEOTIDE SEQUENCE</scope>
    <source>
        <strain evidence="3">CCMP622</strain>
    </source>
</reference>
<evidence type="ECO:0000256" key="2">
    <source>
        <dbReference type="SAM" id="Phobius"/>
    </source>
</evidence>
<sequence length="125" mass="13682">MLTLEKKAFDLSVSQENDAGVNARQMVKVFVICLASFMILTVLYYYMGLFAKDIDGGTQMARISVEVEAPSTPSEDTSPQPPSGADEGNSKEPPPDSKEEPPKSKPPGEREGDKAEKMKKDKDSR</sequence>
<keyword evidence="2" id="KW-1133">Transmembrane helix</keyword>
<keyword evidence="2" id="KW-0812">Transmembrane</keyword>
<feature type="transmembrane region" description="Helical" evidence="2">
    <location>
        <begin position="26"/>
        <end position="46"/>
    </location>
</feature>
<dbReference type="AlphaFoldDB" id="A0A7S2TNX1"/>
<name>A0A7S2TNX1_9EUKA</name>
<feature type="compositionally biased region" description="Basic and acidic residues" evidence="1">
    <location>
        <begin position="88"/>
        <end position="125"/>
    </location>
</feature>